<dbReference type="AlphaFoldDB" id="A0A3N1P193"/>
<dbReference type="GO" id="GO:0071555">
    <property type="term" value="P:cell wall organization"/>
    <property type="evidence" value="ECO:0007669"/>
    <property type="project" value="UniProtKB-KW"/>
</dbReference>
<dbReference type="GO" id="GO:0008658">
    <property type="term" value="F:penicillin binding"/>
    <property type="evidence" value="ECO:0007669"/>
    <property type="project" value="UniProtKB-UniRule"/>
</dbReference>
<dbReference type="InterPro" id="IPR050515">
    <property type="entry name" value="Beta-lactam/transpept"/>
</dbReference>
<comment type="similarity">
    <text evidence="14">Belongs to the transpeptidase family. MrdA subfamily.</text>
</comment>
<dbReference type="GO" id="GO:0006508">
    <property type="term" value="P:proteolysis"/>
    <property type="evidence" value="ECO:0007669"/>
    <property type="project" value="UniProtKB-KW"/>
</dbReference>
<dbReference type="GO" id="GO:0008360">
    <property type="term" value="P:regulation of cell shape"/>
    <property type="evidence" value="ECO:0007669"/>
    <property type="project" value="UniProtKB-KW"/>
</dbReference>
<gene>
    <name evidence="14" type="primary">mrdA</name>
    <name evidence="17" type="ORF">EDC38_1648</name>
</gene>
<evidence type="ECO:0000256" key="8">
    <source>
        <dbReference type="ARBA" id="ARBA00022801"/>
    </source>
</evidence>
<evidence type="ECO:0000256" key="14">
    <source>
        <dbReference type="HAMAP-Rule" id="MF_02081"/>
    </source>
</evidence>
<keyword evidence="14" id="KW-0479">Metal-binding</keyword>
<feature type="binding site" evidence="14">
    <location>
        <position position="375"/>
    </location>
    <ligand>
        <name>Zn(2+)</name>
        <dbReference type="ChEBI" id="CHEBI:29105"/>
    </ligand>
</feature>
<dbReference type="PANTHER" id="PTHR30627:SF2">
    <property type="entry name" value="PEPTIDOGLYCAN D,D-TRANSPEPTIDASE MRDA"/>
    <property type="match status" value="1"/>
</dbReference>
<keyword evidence="11 14" id="KW-1133">Transmembrane helix</keyword>
<evidence type="ECO:0000256" key="10">
    <source>
        <dbReference type="ARBA" id="ARBA00022984"/>
    </source>
</evidence>
<evidence type="ECO:0000256" key="2">
    <source>
        <dbReference type="ARBA" id="ARBA00004236"/>
    </source>
</evidence>
<proteinExistence type="inferred from homology"/>
<evidence type="ECO:0000256" key="7">
    <source>
        <dbReference type="ARBA" id="ARBA00022692"/>
    </source>
</evidence>
<accession>A0A3N1P193</accession>
<dbReference type="GO" id="GO:0005886">
    <property type="term" value="C:plasma membrane"/>
    <property type="evidence" value="ECO:0007669"/>
    <property type="project" value="UniProtKB-SubCell"/>
</dbReference>
<dbReference type="Gene3D" id="3.40.710.10">
    <property type="entry name" value="DD-peptidase/beta-lactamase superfamily"/>
    <property type="match status" value="1"/>
</dbReference>
<dbReference type="Gene3D" id="3.90.1310.10">
    <property type="entry name" value="Penicillin-binding protein 2a (Domain 2)"/>
    <property type="match status" value="1"/>
</dbReference>
<evidence type="ECO:0000256" key="4">
    <source>
        <dbReference type="ARBA" id="ARBA00022519"/>
    </source>
</evidence>
<organism evidence="17 18">
    <name type="scientific">Marinimicrobium koreense</name>
    <dbReference type="NCBI Taxonomy" id="306545"/>
    <lineage>
        <taxon>Bacteria</taxon>
        <taxon>Pseudomonadati</taxon>
        <taxon>Pseudomonadota</taxon>
        <taxon>Gammaproteobacteria</taxon>
        <taxon>Cellvibrionales</taxon>
        <taxon>Cellvibrionaceae</taxon>
        <taxon>Marinimicrobium</taxon>
    </lineage>
</organism>
<dbReference type="InterPro" id="IPR012338">
    <property type="entry name" value="Beta-lactam/transpept-like"/>
</dbReference>
<feature type="domain" description="Penicillin-binding protein dimerisation" evidence="16">
    <location>
        <begin position="64"/>
        <end position="238"/>
    </location>
</feature>
<keyword evidence="18" id="KW-1185">Reference proteome</keyword>
<keyword evidence="10 14" id="KW-0573">Peptidoglycan synthesis</keyword>
<protein>
    <recommendedName>
        <fullName evidence="14">Peptidoglycan D,D-transpeptidase MrdA</fullName>
        <ecNumber evidence="14">3.4.16.4</ecNumber>
    </recommendedName>
    <alternativeName>
        <fullName evidence="14">Penicillin-binding protein 2</fullName>
        <shortName evidence="14">PBP-2</shortName>
    </alternativeName>
</protein>
<keyword evidence="12 14" id="KW-0472">Membrane</keyword>
<feature type="binding site" evidence="14">
    <location>
        <position position="389"/>
    </location>
    <ligand>
        <name>Zn(2+)</name>
        <dbReference type="ChEBI" id="CHEBI:29105"/>
    </ligand>
</feature>
<keyword evidence="6 14" id="KW-0645">Protease</keyword>
<keyword evidence="8 14" id="KW-0378">Hydrolase</keyword>
<feature type="domain" description="Penicillin-binding protein transpeptidase" evidence="15">
    <location>
        <begin position="271"/>
        <end position="605"/>
    </location>
</feature>
<dbReference type="Proteomes" id="UP000273643">
    <property type="component" value="Unassembled WGS sequence"/>
</dbReference>
<dbReference type="InterPro" id="IPR001460">
    <property type="entry name" value="PCN-bd_Tpept"/>
</dbReference>
<evidence type="ECO:0000256" key="1">
    <source>
        <dbReference type="ARBA" id="ARBA00004167"/>
    </source>
</evidence>
<dbReference type="Gene3D" id="3.30.1390.30">
    <property type="entry name" value="Penicillin-binding protein 2a, domain 3"/>
    <property type="match status" value="1"/>
</dbReference>
<keyword evidence="7 14" id="KW-0812">Transmembrane</keyword>
<evidence type="ECO:0000313" key="18">
    <source>
        <dbReference type="Proteomes" id="UP000273643"/>
    </source>
</evidence>
<name>A0A3N1P193_9GAMM</name>
<dbReference type="NCBIfam" id="TIGR03423">
    <property type="entry name" value="pbp2_mrdA"/>
    <property type="match status" value="1"/>
</dbReference>
<keyword evidence="4 14" id="KW-0997">Cell inner membrane</keyword>
<dbReference type="PANTHER" id="PTHR30627">
    <property type="entry name" value="PEPTIDOGLYCAN D,D-TRANSPEPTIDASE"/>
    <property type="match status" value="1"/>
</dbReference>
<evidence type="ECO:0000256" key="11">
    <source>
        <dbReference type="ARBA" id="ARBA00022989"/>
    </source>
</evidence>
<feature type="binding site" evidence="14">
    <location>
        <position position="369"/>
    </location>
    <ligand>
        <name>Zn(2+)</name>
        <dbReference type="ChEBI" id="CHEBI:29105"/>
    </ligand>
</feature>
<evidence type="ECO:0000259" key="16">
    <source>
        <dbReference type="Pfam" id="PF03717"/>
    </source>
</evidence>
<comment type="cofactor">
    <cofactor evidence="14">
        <name>Zn(2+)</name>
        <dbReference type="ChEBI" id="CHEBI:29105"/>
    </cofactor>
    <text evidence="14">Binds one Zn(2+) ion per subunit.</text>
</comment>
<dbReference type="Pfam" id="PF00905">
    <property type="entry name" value="Transpeptidase"/>
    <property type="match status" value="1"/>
</dbReference>
<dbReference type="EC" id="3.4.16.4" evidence="14"/>
<reference evidence="17 18" key="1">
    <citation type="submission" date="2018-11" db="EMBL/GenBank/DDBJ databases">
        <title>Genomic Encyclopedia of Type Strains, Phase IV (KMG-IV): sequencing the most valuable type-strain genomes for metagenomic binning, comparative biology and taxonomic classification.</title>
        <authorList>
            <person name="Goeker M."/>
        </authorList>
    </citation>
    <scope>NUCLEOTIDE SEQUENCE [LARGE SCALE GENOMIC DNA]</scope>
    <source>
        <strain evidence="17 18">DSM 16974</strain>
    </source>
</reference>
<dbReference type="InterPro" id="IPR005311">
    <property type="entry name" value="PBP_dimer"/>
</dbReference>
<keyword evidence="14" id="KW-0862">Zinc</keyword>
<keyword evidence="5 14" id="KW-0121">Carboxypeptidase</keyword>
<dbReference type="Pfam" id="PF03717">
    <property type="entry name" value="PBP_dimer"/>
    <property type="match status" value="1"/>
</dbReference>
<comment type="caution">
    <text evidence="17">The sequence shown here is derived from an EMBL/GenBank/DDBJ whole genome shotgun (WGS) entry which is preliminary data.</text>
</comment>
<keyword evidence="13 14" id="KW-0961">Cell wall biogenesis/degradation</keyword>
<comment type="pathway">
    <text evidence="14">Cell wall biogenesis; peptidoglycan biosynthesis.</text>
</comment>
<dbReference type="InterPro" id="IPR036138">
    <property type="entry name" value="PBP_dimer_sf"/>
</dbReference>
<comment type="function">
    <text evidence="14">Catalyzes cross-linking of the peptidoglycan cell wall.</text>
</comment>
<feature type="binding site" evidence="14">
    <location>
        <position position="354"/>
    </location>
    <ligand>
        <name>Zn(2+)</name>
        <dbReference type="ChEBI" id="CHEBI:29105"/>
    </ligand>
</feature>
<feature type="transmembrane region" description="Helical" evidence="14">
    <location>
        <begin position="21"/>
        <end position="40"/>
    </location>
</feature>
<comment type="subcellular location">
    <subcellularLocation>
        <location evidence="14">Cell inner membrane</location>
        <topology evidence="14">Single-pass membrane protein</topology>
    </subcellularLocation>
    <subcellularLocation>
        <location evidence="2">Cell membrane</location>
    </subcellularLocation>
    <subcellularLocation>
        <location evidence="1">Membrane</location>
        <topology evidence="1">Single-pass membrane protein</topology>
    </subcellularLocation>
</comment>
<dbReference type="OrthoDB" id="9766847at2"/>
<keyword evidence="9 14" id="KW-0133">Cell shape</keyword>
<keyword evidence="3 14" id="KW-1003">Cell membrane</keyword>
<dbReference type="InterPro" id="IPR017790">
    <property type="entry name" value="Penicillin-binding_protein_2"/>
</dbReference>
<dbReference type="GO" id="GO:0009252">
    <property type="term" value="P:peptidoglycan biosynthetic process"/>
    <property type="evidence" value="ECO:0007669"/>
    <property type="project" value="UniProtKB-UniRule"/>
</dbReference>
<evidence type="ECO:0000256" key="6">
    <source>
        <dbReference type="ARBA" id="ARBA00022670"/>
    </source>
</evidence>
<dbReference type="EMBL" id="RJUK01000001">
    <property type="protein sequence ID" value="ROQ21027.1"/>
    <property type="molecule type" value="Genomic_DNA"/>
</dbReference>
<evidence type="ECO:0000256" key="12">
    <source>
        <dbReference type="ARBA" id="ARBA00023136"/>
    </source>
</evidence>
<evidence type="ECO:0000256" key="3">
    <source>
        <dbReference type="ARBA" id="ARBA00022475"/>
    </source>
</evidence>
<sequence>MSEAQRFKDHHREARVFLSRVITTSVIMAALVAVLVARYYSLQVTHHQDYATRSDRNRVHVQPVPPTRGLIYDRNGELLADNRPSYTLSVIRERVSDMTATVELLRELVDIPQSDLEKFYDQLQQWRRPFEAIPLRYRLTEEEIARLAVNEYRLEGVEVNAQLVRHYPKSDLFAHVLGYVGRISQADLARFDEDQYQRYSGTHSIGKTGLESEYEAQLLGEVGSQNVETNARGRVLRVLDRTDPKPGEDLQLHLDSRLQATAVSALDDYRGAVVALDVKTGGVLAAVSMPSFDPNLFVTGISFRDYRSLNQSLDLPLFNRFLQGQYPPGSTTKPVVGLAGLHYDVVDAEHTVRDPGWYRLPGDDRLYRDWKRTGHGLKVDLEQAVVESCDVYYYDLGHRMGVDSIHEFGVQFGLGSRTEVDIPSERSGIWPSREWKRNQRGLPWFPGDNLNLAIGQGYALATPMQLAQMTATMASRGRRLRPQMVAKVGNQERPVIEEAQMEVAEEDWDYIINAMVGVMHGERGTARRSAYGADYKIAGKTGTAQVVAIPQGEEYDSEALKERQRDHALFVGFAPADDPQIAVAVIVENGESGSGVAAPVARKVFDAYLRGIYPLADPVLGARTP</sequence>
<comment type="catalytic activity">
    <reaction evidence="14">
        <text>Preferential cleavage: (Ac)2-L-Lys-D-Ala-|-D-Ala. Also transpeptidation of peptidyl-alanyl moieties that are N-acyl substituents of D-alanine.</text>
        <dbReference type="EC" id="3.4.16.4"/>
    </reaction>
</comment>
<dbReference type="GO" id="GO:0009002">
    <property type="term" value="F:serine-type D-Ala-D-Ala carboxypeptidase activity"/>
    <property type="evidence" value="ECO:0007669"/>
    <property type="project" value="UniProtKB-UniRule"/>
</dbReference>
<evidence type="ECO:0000256" key="9">
    <source>
        <dbReference type="ARBA" id="ARBA00022960"/>
    </source>
</evidence>
<dbReference type="GO" id="GO:0071972">
    <property type="term" value="F:peptidoglycan L,D-transpeptidase activity"/>
    <property type="evidence" value="ECO:0007669"/>
    <property type="project" value="TreeGrafter"/>
</dbReference>
<dbReference type="UniPathway" id="UPA00219"/>
<dbReference type="HAMAP" id="MF_02081">
    <property type="entry name" value="MrdA_transpept"/>
    <property type="match status" value="1"/>
</dbReference>
<feature type="active site" description="Acyl-ester intermediate" evidence="14">
    <location>
        <position position="330"/>
    </location>
</feature>
<evidence type="ECO:0000313" key="17">
    <source>
        <dbReference type="EMBL" id="ROQ21027.1"/>
    </source>
</evidence>
<evidence type="ECO:0000259" key="15">
    <source>
        <dbReference type="Pfam" id="PF00905"/>
    </source>
</evidence>
<dbReference type="SUPFAM" id="SSF56601">
    <property type="entry name" value="beta-lactamase/transpeptidase-like"/>
    <property type="match status" value="1"/>
</dbReference>
<evidence type="ECO:0000256" key="5">
    <source>
        <dbReference type="ARBA" id="ARBA00022645"/>
    </source>
</evidence>
<dbReference type="RefSeq" id="WP_123638078.1">
    <property type="nucleotide sequence ID" value="NZ_RJUK01000001.1"/>
</dbReference>
<evidence type="ECO:0000256" key="13">
    <source>
        <dbReference type="ARBA" id="ARBA00023316"/>
    </source>
</evidence>
<dbReference type="SUPFAM" id="SSF56519">
    <property type="entry name" value="Penicillin binding protein dimerisation domain"/>
    <property type="match status" value="1"/>
</dbReference>
<dbReference type="GO" id="GO:0008270">
    <property type="term" value="F:zinc ion binding"/>
    <property type="evidence" value="ECO:0007669"/>
    <property type="project" value="UniProtKB-UniRule"/>
</dbReference>